<reference evidence="1 2" key="1">
    <citation type="journal article" date="2017" name="Gigascience">
        <title>Genome sequence of the small brown planthopper, Laodelphax striatellus.</title>
        <authorList>
            <person name="Zhu J."/>
            <person name="Jiang F."/>
            <person name="Wang X."/>
            <person name="Yang P."/>
            <person name="Bao Y."/>
            <person name="Zhao W."/>
            <person name="Wang W."/>
            <person name="Lu H."/>
            <person name="Wang Q."/>
            <person name="Cui N."/>
            <person name="Li J."/>
            <person name="Chen X."/>
            <person name="Luo L."/>
            <person name="Yu J."/>
            <person name="Kang L."/>
            <person name="Cui F."/>
        </authorList>
    </citation>
    <scope>NUCLEOTIDE SEQUENCE [LARGE SCALE GENOMIC DNA]</scope>
    <source>
        <strain evidence="1">Lst14</strain>
    </source>
</reference>
<accession>A0A482X0E2</accession>
<dbReference type="InParanoid" id="A0A482X0E2"/>
<name>A0A482X0E2_LAOST</name>
<gene>
    <name evidence="1" type="ORF">LSTR_LSTR012602</name>
</gene>
<keyword evidence="2" id="KW-1185">Reference proteome</keyword>
<sequence>MVGWFRPIRRDYALLCSAQHSCVLTNELFAVDSTTLLLQSYLSTGTEHISLMLVSLYLVVRLRISLFYVACLAERWANSQIDLAKRARWAAGSWGMSKRRCSKG</sequence>
<evidence type="ECO:0000313" key="2">
    <source>
        <dbReference type="Proteomes" id="UP000291343"/>
    </source>
</evidence>
<evidence type="ECO:0000313" key="1">
    <source>
        <dbReference type="EMBL" id="RZF39307.1"/>
    </source>
</evidence>
<protein>
    <submittedName>
        <fullName evidence="1">Uncharacterized protein</fullName>
    </submittedName>
</protein>
<dbReference type="Proteomes" id="UP000291343">
    <property type="component" value="Unassembled WGS sequence"/>
</dbReference>
<comment type="caution">
    <text evidence="1">The sequence shown here is derived from an EMBL/GenBank/DDBJ whole genome shotgun (WGS) entry which is preliminary data.</text>
</comment>
<proteinExistence type="predicted"/>
<dbReference type="EMBL" id="QKKF02019899">
    <property type="protein sequence ID" value="RZF39307.1"/>
    <property type="molecule type" value="Genomic_DNA"/>
</dbReference>
<dbReference type="AlphaFoldDB" id="A0A482X0E2"/>
<organism evidence="1 2">
    <name type="scientific">Laodelphax striatellus</name>
    <name type="common">Small brown planthopper</name>
    <name type="synonym">Delphax striatella</name>
    <dbReference type="NCBI Taxonomy" id="195883"/>
    <lineage>
        <taxon>Eukaryota</taxon>
        <taxon>Metazoa</taxon>
        <taxon>Ecdysozoa</taxon>
        <taxon>Arthropoda</taxon>
        <taxon>Hexapoda</taxon>
        <taxon>Insecta</taxon>
        <taxon>Pterygota</taxon>
        <taxon>Neoptera</taxon>
        <taxon>Paraneoptera</taxon>
        <taxon>Hemiptera</taxon>
        <taxon>Auchenorrhyncha</taxon>
        <taxon>Fulgoroidea</taxon>
        <taxon>Delphacidae</taxon>
        <taxon>Criomorphinae</taxon>
        <taxon>Laodelphax</taxon>
    </lineage>
</organism>